<dbReference type="SMART" id="SM00271">
    <property type="entry name" value="DnaJ"/>
    <property type="match status" value="1"/>
</dbReference>
<keyword evidence="10" id="KW-1185">Reference proteome</keyword>
<evidence type="ECO:0000256" key="1">
    <source>
        <dbReference type="ARBA" id="ARBA00004389"/>
    </source>
</evidence>
<reference evidence="9" key="2">
    <citation type="submission" date="2023-05" db="EMBL/GenBank/DDBJ databases">
        <authorList>
            <consortium name="Lawrence Berkeley National Laboratory"/>
            <person name="Steindorff A."/>
            <person name="Hensen N."/>
            <person name="Bonometti L."/>
            <person name="Westerberg I."/>
            <person name="Brannstrom I.O."/>
            <person name="Guillou S."/>
            <person name="Cros-Aarteil S."/>
            <person name="Calhoun S."/>
            <person name="Haridas S."/>
            <person name="Kuo A."/>
            <person name="Mondo S."/>
            <person name="Pangilinan J."/>
            <person name="Riley R."/>
            <person name="Labutti K."/>
            <person name="Andreopoulos B."/>
            <person name="Lipzen A."/>
            <person name="Chen C."/>
            <person name="Yanf M."/>
            <person name="Daum C."/>
            <person name="Ng V."/>
            <person name="Clum A."/>
            <person name="Ohm R."/>
            <person name="Martin F."/>
            <person name="Silar P."/>
            <person name="Natvig D."/>
            <person name="Lalanne C."/>
            <person name="Gautier V."/>
            <person name="Ament-Velasquez S.L."/>
            <person name="Kruys A."/>
            <person name="Hutchinson M.I."/>
            <person name="Powell A.J."/>
            <person name="Barry K."/>
            <person name="Miller A.N."/>
            <person name="Grigoriev I.V."/>
            <person name="Debuchy R."/>
            <person name="Gladieux P."/>
            <person name="Thoren M.H."/>
            <person name="Johannesson H."/>
        </authorList>
    </citation>
    <scope>NUCLEOTIDE SEQUENCE</scope>
    <source>
        <strain evidence="9">CBS 892.96</strain>
    </source>
</reference>
<evidence type="ECO:0000256" key="4">
    <source>
        <dbReference type="ARBA" id="ARBA00022989"/>
    </source>
</evidence>
<dbReference type="InterPro" id="IPR051100">
    <property type="entry name" value="DnaJ_subfamily_B/C"/>
</dbReference>
<evidence type="ECO:0000256" key="5">
    <source>
        <dbReference type="ARBA" id="ARBA00023136"/>
    </source>
</evidence>
<dbReference type="InterPro" id="IPR001623">
    <property type="entry name" value="DnaJ_domain"/>
</dbReference>
<dbReference type="Proteomes" id="UP001302321">
    <property type="component" value="Unassembled WGS sequence"/>
</dbReference>
<gene>
    <name evidence="9" type="ORF">QBC36DRAFT_245225</name>
</gene>
<dbReference type="PANTHER" id="PTHR43908:SF3">
    <property type="entry name" value="AT29763P-RELATED"/>
    <property type="match status" value="1"/>
</dbReference>
<comment type="caution">
    <text evidence="9">The sequence shown here is derived from an EMBL/GenBank/DDBJ whole genome shotgun (WGS) entry which is preliminary data.</text>
</comment>
<evidence type="ECO:0000259" key="8">
    <source>
        <dbReference type="PROSITE" id="PS50076"/>
    </source>
</evidence>
<dbReference type="InterPro" id="IPR015399">
    <property type="entry name" value="DUF1977_DnaJ-like"/>
</dbReference>
<evidence type="ECO:0000256" key="3">
    <source>
        <dbReference type="ARBA" id="ARBA00022824"/>
    </source>
</evidence>
<dbReference type="SUPFAM" id="SSF46565">
    <property type="entry name" value="Chaperone J-domain"/>
    <property type="match status" value="1"/>
</dbReference>
<accession>A0AAN6W1R9</accession>
<dbReference type="GO" id="GO:0071218">
    <property type="term" value="P:cellular response to misfolded protein"/>
    <property type="evidence" value="ECO:0007669"/>
    <property type="project" value="TreeGrafter"/>
</dbReference>
<protein>
    <recommendedName>
        <fullName evidence="8">J domain-containing protein</fullName>
    </recommendedName>
</protein>
<dbReference type="PRINTS" id="PR00625">
    <property type="entry name" value="JDOMAIN"/>
</dbReference>
<dbReference type="AlphaFoldDB" id="A0AAN6W1R9"/>
<name>A0AAN6W1R9_9PEZI</name>
<proteinExistence type="predicted"/>
<dbReference type="PROSITE" id="PS50076">
    <property type="entry name" value="DNAJ_2"/>
    <property type="match status" value="1"/>
</dbReference>
<evidence type="ECO:0000256" key="7">
    <source>
        <dbReference type="SAM" id="Phobius"/>
    </source>
</evidence>
<evidence type="ECO:0000313" key="10">
    <source>
        <dbReference type="Proteomes" id="UP001302321"/>
    </source>
</evidence>
<dbReference type="GO" id="GO:0030544">
    <property type="term" value="F:Hsp70 protein binding"/>
    <property type="evidence" value="ECO:0007669"/>
    <property type="project" value="TreeGrafter"/>
</dbReference>
<evidence type="ECO:0000256" key="2">
    <source>
        <dbReference type="ARBA" id="ARBA00022692"/>
    </source>
</evidence>
<dbReference type="Pfam" id="PF00226">
    <property type="entry name" value="DnaJ"/>
    <property type="match status" value="1"/>
</dbReference>
<reference evidence="9" key="1">
    <citation type="journal article" date="2023" name="Mol. Phylogenet. Evol.">
        <title>Genome-scale phylogeny and comparative genomics of the fungal order Sordariales.</title>
        <authorList>
            <person name="Hensen N."/>
            <person name="Bonometti L."/>
            <person name="Westerberg I."/>
            <person name="Brannstrom I.O."/>
            <person name="Guillou S."/>
            <person name="Cros-Aarteil S."/>
            <person name="Calhoun S."/>
            <person name="Haridas S."/>
            <person name="Kuo A."/>
            <person name="Mondo S."/>
            <person name="Pangilinan J."/>
            <person name="Riley R."/>
            <person name="LaButti K."/>
            <person name="Andreopoulos B."/>
            <person name="Lipzen A."/>
            <person name="Chen C."/>
            <person name="Yan M."/>
            <person name="Daum C."/>
            <person name="Ng V."/>
            <person name="Clum A."/>
            <person name="Steindorff A."/>
            <person name="Ohm R.A."/>
            <person name="Martin F."/>
            <person name="Silar P."/>
            <person name="Natvig D.O."/>
            <person name="Lalanne C."/>
            <person name="Gautier V."/>
            <person name="Ament-Velasquez S.L."/>
            <person name="Kruys A."/>
            <person name="Hutchinson M.I."/>
            <person name="Powell A.J."/>
            <person name="Barry K."/>
            <person name="Miller A.N."/>
            <person name="Grigoriev I.V."/>
            <person name="Debuchy R."/>
            <person name="Gladieux P."/>
            <person name="Hiltunen Thoren M."/>
            <person name="Johannesson H."/>
        </authorList>
    </citation>
    <scope>NUCLEOTIDE SEQUENCE</scope>
    <source>
        <strain evidence="9">CBS 892.96</strain>
    </source>
</reference>
<dbReference type="InterPro" id="IPR018253">
    <property type="entry name" value="DnaJ_domain_CS"/>
</dbReference>
<dbReference type="FunFam" id="1.10.287.110:FF:000069">
    <property type="entry name" value="ER associated DnaJ chaperone"/>
    <property type="match status" value="1"/>
</dbReference>
<keyword evidence="5 7" id="KW-0472">Membrane</keyword>
<organism evidence="9 10">
    <name type="scientific">Triangularia setosa</name>
    <dbReference type="NCBI Taxonomy" id="2587417"/>
    <lineage>
        <taxon>Eukaryota</taxon>
        <taxon>Fungi</taxon>
        <taxon>Dikarya</taxon>
        <taxon>Ascomycota</taxon>
        <taxon>Pezizomycotina</taxon>
        <taxon>Sordariomycetes</taxon>
        <taxon>Sordariomycetidae</taxon>
        <taxon>Sordariales</taxon>
        <taxon>Podosporaceae</taxon>
        <taxon>Triangularia</taxon>
    </lineage>
</organism>
<dbReference type="Pfam" id="PF09320">
    <property type="entry name" value="DUF1977"/>
    <property type="match status" value="1"/>
</dbReference>
<dbReference type="CDD" id="cd06257">
    <property type="entry name" value="DnaJ"/>
    <property type="match status" value="1"/>
</dbReference>
<dbReference type="PANTHER" id="PTHR43908">
    <property type="entry name" value="AT29763P-RELATED"/>
    <property type="match status" value="1"/>
</dbReference>
<dbReference type="EMBL" id="MU866336">
    <property type="protein sequence ID" value="KAK4173546.1"/>
    <property type="molecule type" value="Genomic_DNA"/>
</dbReference>
<dbReference type="InterPro" id="IPR036869">
    <property type="entry name" value="J_dom_sf"/>
</dbReference>
<keyword evidence="4 7" id="KW-1133">Transmembrane helix</keyword>
<evidence type="ECO:0000256" key="6">
    <source>
        <dbReference type="SAM" id="MobiDB-lite"/>
    </source>
</evidence>
<evidence type="ECO:0000313" key="9">
    <source>
        <dbReference type="EMBL" id="KAK4173546.1"/>
    </source>
</evidence>
<sequence>MPDAKTSGASASSGDARNRTTSNNTSHNGHNQGSQSRQYTSDQKAAVLRIRRCSPTAFYEILDIQKTCTDGEVKKAYRKLSLLTHPDKNGYEHADEAFKMVARAFSVLGDKEKRDKFDRYGTDPDSRFESARAAAREGGGGFARPRGGGFGGWEEDISPEEIFARFFGGGGMGGPGGFGGPFGGMDGGQFFFNMGGMGGPGIRVHQFGGGRPRARPRNPGQEEPPASILGTILGLLPIIILFIFPIISSIFSGLTSITTPTTPSMVFDYPHPPYTVERMMPNYKTKYYLKKADIKSYTPARFNWLDKQAEVVFVQQLRIECEKEMQKRQELKDQATGWFTYDKDKMEVANNYPMPQCRRLNSLNK</sequence>
<feature type="compositionally biased region" description="Low complexity" evidence="6">
    <location>
        <begin position="19"/>
        <end position="34"/>
    </location>
</feature>
<dbReference type="PROSITE" id="PS00636">
    <property type="entry name" value="DNAJ_1"/>
    <property type="match status" value="1"/>
</dbReference>
<feature type="transmembrane region" description="Helical" evidence="7">
    <location>
        <begin position="226"/>
        <end position="247"/>
    </location>
</feature>
<feature type="domain" description="J" evidence="8">
    <location>
        <begin position="57"/>
        <end position="121"/>
    </location>
</feature>
<comment type="subcellular location">
    <subcellularLocation>
        <location evidence="1">Endoplasmic reticulum membrane</location>
        <topology evidence="1">Single-pass membrane protein</topology>
    </subcellularLocation>
</comment>
<dbReference type="Gene3D" id="1.10.287.110">
    <property type="entry name" value="DnaJ domain"/>
    <property type="match status" value="1"/>
</dbReference>
<keyword evidence="2 7" id="KW-0812">Transmembrane</keyword>
<dbReference type="GO" id="GO:0005789">
    <property type="term" value="C:endoplasmic reticulum membrane"/>
    <property type="evidence" value="ECO:0007669"/>
    <property type="project" value="UniProtKB-SubCell"/>
</dbReference>
<feature type="region of interest" description="Disordered" evidence="6">
    <location>
        <begin position="1"/>
        <end position="43"/>
    </location>
</feature>
<keyword evidence="3" id="KW-0256">Endoplasmic reticulum</keyword>